<dbReference type="InterPro" id="IPR033223">
    <property type="entry name" value="TTMP"/>
</dbReference>
<dbReference type="InterPro" id="IPR000082">
    <property type="entry name" value="SEA_dom"/>
</dbReference>
<comment type="caution">
    <text evidence="4">The sequence shown here is derived from an EMBL/GenBank/DDBJ whole genome shotgun (WGS) entry which is preliminary data.</text>
</comment>
<protein>
    <submittedName>
        <fullName evidence="4">TPA-induced transmembrane protein homolog</fullName>
    </submittedName>
</protein>
<dbReference type="SUPFAM" id="SSF82671">
    <property type="entry name" value="SEA domain"/>
    <property type="match status" value="1"/>
</dbReference>
<accession>A0AAV1NEH2</accession>
<feature type="domain" description="SEA" evidence="3">
    <location>
        <begin position="100"/>
        <end position="224"/>
    </location>
</feature>
<proteinExistence type="predicted"/>
<dbReference type="EMBL" id="CAWUFR010000031">
    <property type="protein sequence ID" value="CAK6957954.1"/>
    <property type="molecule type" value="Genomic_DNA"/>
</dbReference>
<evidence type="ECO:0000313" key="5">
    <source>
        <dbReference type="Proteomes" id="UP001314229"/>
    </source>
</evidence>
<dbReference type="Pfam" id="PF01390">
    <property type="entry name" value="SEA"/>
    <property type="match status" value="1"/>
</dbReference>
<feature type="region of interest" description="Disordered" evidence="1">
    <location>
        <begin position="1"/>
        <end position="27"/>
    </location>
</feature>
<evidence type="ECO:0000259" key="3">
    <source>
        <dbReference type="PROSITE" id="PS50024"/>
    </source>
</evidence>
<reference evidence="4 5" key="1">
    <citation type="submission" date="2024-01" db="EMBL/GenBank/DDBJ databases">
        <authorList>
            <person name="Alioto T."/>
            <person name="Alioto T."/>
            <person name="Gomez Garrido J."/>
        </authorList>
    </citation>
    <scope>NUCLEOTIDE SEQUENCE [LARGE SCALE GENOMIC DNA]</scope>
</reference>
<sequence>MEFELKTVKTNGTDEGERVTAGNGGAPEATERDALFAGQSSSVCRIKKELNAVICSRARLWMVIIIIVFIIIAVIIISLVLCSVIHEDLDEKYDATLFNISQSFNGSFRLPNQVFKEQLLTLNSSEGNTLATGLQKKMVDLYRSSPALGRYFSEARINAFRNGSVIADYQLTFRMPAEGQHQLRNFTLSREMVYNVFRQFLFDQETQSEPMYIDPRSLSCSQTY</sequence>
<feature type="transmembrane region" description="Helical" evidence="2">
    <location>
        <begin position="60"/>
        <end position="81"/>
    </location>
</feature>
<keyword evidence="2" id="KW-1133">Transmembrane helix</keyword>
<dbReference type="Proteomes" id="UP001314229">
    <property type="component" value="Unassembled WGS sequence"/>
</dbReference>
<dbReference type="PROSITE" id="PS50024">
    <property type="entry name" value="SEA"/>
    <property type="match status" value="1"/>
</dbReference>
<name>A0AAV1NEH2_SCOSC</name>
<keyword evidence="5" id="KW-1185">Reference proteome</keyword>
<evidence type="ECO:0000256" key="1">
    <source>
        <dbReference type="SAM" id="MobiDB-lite"/>
    </source>
</evidence>
<gene>
    <name evidence="4" type="ORF">FSCOSCO3_A011255</name>
</gene>
<keyword evidence="2 4" id="KW-0812">Transmembrane</keyword>
<organism evidence="4 5">
    <name type="scientific">Scomber scombrus</name>
    <name type="common">Atlantic mackerel</name>
    <name type="synonym">Scomber vernalis</name>
    <dbReference type="NCBI Taxonomy" id="13677"/>
    <lineage>
        <taxon>Eukaryota</taxon>
        <taxon>Metazoa</taxon>
        <taxon>Chordata</taxon>
        <taxon>Craniata</taxon>
        <taxon>Vertebrata</taxon>
        <taxon>Euteleostomi</taxon>
        <taxon>Actinopterygii</taxon>
        <taxon>Neopterygii</taxon>
        <taxon>Teleostei</taxon>
        <taxon>Neoteleostei</taxon>
        <taxon>Acanthomorphata</taxon>
        <taxon>Pelagiaria</taxon>
        <taxon>Scombriformes</taxon>
        <taxon>Scombridae</taxon>
        <taxon>Scomber</taxon>
    </lineage>
</organism>
<dbReference type="InterPro" id="IPR036364">
    <property type="entry name" value="SEA_dom_sf"/>
</dbReference>
<dbReference type="AlphaFoldDB" id="A0AAV1NEH2"/>
<evidence type="ECO:0000313" key="4">
    <source>
        <dbReference type="EMBL" id="CAK6957954.1"/>
    </source>
</evidence>
<evidence type="ECO:0000256" key="2">
    <source>
        <dbReference type="SAM" id="Phobius"/>
    </source>
</evidence>
<dbReference type="PANTHER" id="PTHR14636:SF1">
    <property type="entry name" value="TPA-INDUCED TRANSMEMBRANE PROTEIN"/>
    <property type="match status" value="1"/>
</dbReference>
<dbReference type="Gene3D" id="3.30.70.960">
    <property type="entry name" value="SEA domain"/>
    <property type="match status" value="1"/>
</dbReference>
<dbReference type="PANTHER" id="PTHR14636">
    <property type="entry name" value="TPA-INDUCED TRANSMEMBRANE PROTEIN"/>
    <property type="match status" value="1"/>
</dbReference>
<keyword evidence="2" id="KW-0472">Membrane</keyword>